<dbReference type="RefSeq" id="WP_188749912.1">
    <property type="nucleotide sequence ID" value="NZ_BMIK01000005.1"/>
</dbReference>
<reference evidence="3" key="1">
    <citation type="journal article" date="2019" name="Int. J. Syst. Evol. Microbiol.">
        <title>The Global Catalogue of Microorganisms (GCM) 10K type strain sequencing project: providing services to taxonomists for standard genome sequencing and annotation.</title>
        <authorList>
            <consortium name="The Broad Institute Genomics Platform"/>
            <consortium name="The Broad Institute Genome Sequencing Center for Infectious Disease"/>
            <person name="Wu L."/>
            <person name="Ma J."/>
        </authorList>
    </citation>
    <scope>NUCLEOTIDE SEQUENCE [LARGE SCALE GENOMIC DNA]</scope>
    <source>
        <strain evidence="3">CGMCC 1.15342</strain>
    </source>
</reference>
<organism evidence="2 3">
    <name type="scientific">Parapedobacter defluvii</name>
    <dbReference type="NCBI Taxonomy" id="2045106"/>
    <lineage>
        <taxon>Bacteria</taxon>
        <taxon>Pseudomonadati</taxon>
        <taxon>Bacteroidota</taxon>
        <taxon>Sphingobacteriia</taxon>
        <taxon>Sphingobacteriales</taxon>
        <taxon>Sphingobacteriaceae</taxon>
        <taxon>Parapedobacter</taxon>
    </lineage>
</organism>
<name>A0ABQ1LMQ9_9SPHI</name>
<accession>A0ABQ1LMQ9</accession>
<keyword evidence="3" id="KW-1185">Reference proteome</keyword>
<sequence>MKNGKLMKGLCMAVFITAVTVSAGFAQKPKVVSGNLDFLKGQENVAVKLDLSEVRFYDENLSEQQYIDKRVKEIEEKKSGESADWLADWNDAKTNRFLDHFIAAAEKHAKTGIRFVKEGETPYTLIVKTKWIYPGWFGGIKNQHAKVSSTLTFVETANPGNALLEIEADRVPGDNFFVGTPNHNDRIAQGFAMTGRWLAIITNKGLK</sequence>
<dbReference type="EMBL" id="BMIK01000005">
    <property type="protein sequence ID" value="GGC26914.1"/>
    <property type="molecule type" value="Genomic_DNA"/>
</dbReference>
<evidence type="ECO:0000313" key="3">
    <source>
        <dbReference type="Proteomes" id="UP000597338"/>
    </source>
</evidence>
<feature type="signal peptide" evidence="1">
    <location>
        <begin position="1"/>
        <end position="23"/>
    </location>
</feature>
<protein>
    <submittedName>
        <fullName evidence="2">Uncharacterized protein</fullName>
    </submittedName>
</protein>
<feature type="chain" id="PRO_5047281911" evidence="1">
    <location>
        <begin position="24"/>
        <end position="207"/>
    </location>
</feature>
<evidence type="ECO:0000256" key="1">
    <source>
        <dbReference type="SAM" id="SignalP"/>
    </source>
</evidence>
<proteinExistence type="predicted"/>
<keyword evidence="1" id="KW-0732">Signal</keyword>
<dbReference type="Proteomes" id="UP000597338">
    <property type="component" value="Unassembled WGS sequence"/>
</dbReference>
<gene>
    <name evidence="2" type="ORF">GCM10011386_18740</name>
</gene>
<evidence type="ECO:0000313" key="2">
    <source>
        <dbReference type="EMBL" id="GGC26914.1"/>
    </source>
</evidence>
<comment type="caution">
    <text evidence="2">The sequence shown here is derived from an EMBL/GenBank/DDBJ whole genome shotgun (WGS) entry which is preliminary data.</text>
</comment>